<organism evidence="1">
    <name type="scientific">marine sediment metagenome</name>
    <dbReference type="NCBI Taxonomy" id="412755"/>
    <lineage>
        <taxon>unclassified sequences</taxon>
        <taxon>metagenomes</taxon>
        <taxon>ecological metagenomes</taxon>
    </lineage>
</organism>
<protein>
    <submittedName>
        <fullName evidence="1">Uncharacterized protein</fullName>
    </submittedName>
</protein>
<dbReference type="AlphaFoldDB" id="A0A0F9NJM5"/>
<gene>
    <name evidence="1" type="ORF">LCGC14_1329190</name>
</gene>
<name>A0A0F9NJM5_9ZZZZ</name>
<comment type="caution">
    <text evidence="1">The sequence shown here is derived from an EMBL/GenBank/DDBJ whole genome shotgun (WGS) entry which is preliminary data.</text>
</comment>
<evidence type="ECO:0000313" key="1">
    <source>
        <dbReference type="EMBL" id="KKM81502.1"/>
    </source>
</evidence>
<proteinExistence type="predicted"/>
<reference evidence="1" key="1">
    <citation type="journal article" date="2015" name="Nature">
        <title>Complex archaea that bridge the gap between prokaryotes and eukaryotes.</title>
        <authorList>
            <person name="Spang A."/>
            <person name="Saw J.H."/>
            <person name="Jorgensen S.L."/>
            <person name="Zaremba-Niedzwiedzka K."/>
            <person name="Martijn J."/>
            <person name="Lind A.E."/>
            <person name="van Eijk R."/>
            <person name="Schleper C."/>
            <person name="Guy L."/>
            <person name="Ettema T.J."/>
        </authorList>
    </citation>
    <scope>NUCLEOTIDE SEQUENCE</scope>
</reference>
<dbReference type="EMBL" id="LAZR01008011">
    <property type="protein sequence ID" value="KKM81502.1"/>
    <property type="molecule type" value="Genomic_DNA"/>
</dbReference>
<accession>A0A0F9NJM5</accession>
<sequence>MIFDARGWAQTRGGKWVDVTDPRNVTGIEVWKVRPMVLDRGSMIREVVEAYYWRAEANDYPRDYSKEPGIRRSKADPNGVLLETASLVGEGRLVQGR</sequence>